<dbReference type="GO" id="GO:0009450">
    <property type="term" value="P:gamma-aminobutyric acid catabolic process"/>
    <property type="evidence" value="ECO:0007669"/>
    <property type="project" value="TreeGrafter"/>
</dbReference>
<dbReference type="InterPro" id="IPR015421">
    <property type="entry name" value="PyrdxlP-dep_Trfase_major"/>
</dbReference>
<sequence length="142" mass="16066">MSKFISSPQLPLRVFNTWMGDPGKTLLLQAILDVIKKENLLEQVNKSGKRLLDGMKDLEKEFCPLVHSSRGKGTFIAISARSSEIRDDIVQRMYKKGIITGGCGVDSLRLRPALVFQEHHADIYLDTLRSVLRDIKQNTKNL</sequence>
<gene>
    <name evidence="6" type="ORF">CALMAC_LOCUS364</name>
</gene>
<keyword evidence="5" id="KW-0663">Pyridoxal phosphate</keyword>
<evidence type="ECO:0000256" key="5">
    <source>
        <dbReference type="ARBA" id="ARBA00022898"/>
    </source>
</evidence>
<evidence type="ECO:0000256" key="2">
    <source>
        <dbReference type="ARBA" id="ARBA00008954"/>
    </source>
</evidence>
<dbReference type="InterPro" id="IPR005814">
    <property type="entry name" value="Aminotrans_3"/>
</dbReference>
<keyword evidence="7" id="KW-1185">Reference proteome</keyword>
<comment type="cofactor">
    <cofactor evidence="1">
        <name>pyridoxal 5'-phosphate</name>
        <dbReference type="ChEBI" id="CHEBI:597326"/>
    </cofactor>
</comment>
<evidence type="ECO:0000256" key="4">
    <source>
        <dbReference type="ARBA" id="ARBA00022679"/>
    </source>
</evidence>
<keyword evidence="3" id="KW-0032">Aminotransferase</keyword>
<evidence type="ECO:0008006" key="8">
    <source>
        <dbReference type="Google" id="ProtNLM"/>
    </source>
</evidence>
<keyword evidence="4" id="KW-0808">Transferase</keyword>
<dbReference type="InterPro" id="IPR015422">
    <property type="entry name" value="PyrdxlP-dep_Trfase_small"/>
</dbReference>
<dbReference type="Gene3D" id="3.40.640.10">
    <property type="entry name" value="Type I PLP-dependent aspartate aminotransferase-like (Major domain)"/>
    <property type="match status" value="1"/>
</dbReference>
<dbReference type="InterPro" id="IPR015424">
    <property type="entry name" value="PyrdxlP-dep_Trfase"/>
</dbReference>
<evidence type="ECO:0000313" key="7">
    <source>
        <dbReference type="Proteomes" id="UP000410492"/>
    </source>
</evidence>
<reference evidence="6 7" key="1">
    <citation type="submission" date="2019-01" db="EMBL/GenBank/DDBJ databases">
        <authorList>
            <person name="Sayadi A."/>
        </authorList>
    </citation>
    <scope>NUCLEOTIDE SEQUENCE [LARGE SCALE GENOMIC DNA]</scope>
</reference>
<name>A0A653BEV0_CALMS</name>
<dbReference type="SUPFAM" id="SSF53383">
    <property type="entry name" value="PLP-dependent transferases"/>
    <property type="match status" value="1"/>
</dbReference>
<dbReference type="Pfam" id="PF00202">
    <property type="entry name" value="Aminotran_3"/>
    <property type="match status" value="1"/>
</dbReference>
<dbReference type="Gene3D" id="3.90.1150.10">
    <property type="entry name" value="Aspartate Aminotransferase, domain 1"/>
    <property type="match status" value="1"/>
</dbReference>
<dbReference type="EMBL" id="CAACVG010000392">
    <property type="protein sequence ID" value="VEN34023.1"/>
    <property type="molecule type" value="Genomic_DNA"/>
</dbReference>
<proteinExistence type="inferred from homology"/>
<evidence type="ECO:0000313" key="6">
    <source>
        <dbReference type="EMBL" id="VEN34023.1"/>
    </source>
</evidence>
<dbReference type="PANTHER" id="PTHR43206">
    <property type="entry name" value="AMINOTRANSFERASE"/>
    <property type="match status" value="1"/>
</dbReference>
<evidence type="ECO:0000256" key="1">
    <source>
        <dbReference type="ARBA" id="ARBA00001933"/>
    </source>
</evidence>
<evidence type="ECO:0000256" key="3">
    <source>
        <dbReference type="ARBA" id="ARBA00022576"/>
    </source>
</evidence>
<dbReference type="GO" id="GO:0030170">
    <property type="term" value="F:pyridoxal phosphate binding"/>
    <property type="evidence" value="ECO:0007669"/>
    <property type="project" value="InterPro"/>
</dbReference>
<protein>
    <recommendedName>
        <fullName evidence="8">Aminotransferase class V domain-containing protein</fullName>
    </recommendedName>
</protein>
<dbReference type="GO" id="GO:0005739">
    <property type="term" value="C:mitochondrion"/>
    <property type="evidence" value="ECO:0007669"/>
    <property type="project" value="TreeGrafter"/>
</dbReference>
<accession>A0A653BEV0</accession>
<comment type="similarity">
    <text evidence="2">Belongs to the class-III pyridoxal-phosphate-dependent aminotransferase family.</text>
</comment>
<dbReference type="OrthoDB" id="5419315at2759"/>
<dbReference type="GO" id="GO:0008483">
    <property type="term" value="F:transaminase activity"/>
    <property type="evidence" value="ECO:0007669"/>
    <property type="project" value="UniProtKB-KW"/>
</dbReference>
<dbReference type="PANTHER" id="PTHR43206:SF1">
    <property type="entry name" value="4-AMINOBUTYRATE AMINOTRANSFERASE, MITOCHONDRIAL"/>
    <property type="match status" value="1"/>
</dbReference>
<dbReference type="Proteomes" id="UP000410492">
    <property type="component" value="Unassembled WGS sequence"/>
</dbReference>
<organism evidence="6 7">
    <name type="scientific">Callosobruchus maculatus</name>
    <name type="common">Southern cowpea weevil</name>
    <name type="synonym">Pulse bruchid</name>
    <dbReference type="NCBI Taxonomy" id="64391"/>
    <lineage>
        <taxon>Eukaryota</taxon>
        <taxon>Metazoa</taxon>
        <taxon>Ecdysozoa</taxon>
        <taxon>Arthropoda</taxon>
        <taxon>Hexapoda</taxon>
        <taxon>Insecta</taxon>
        <taxon>Pterygota</taxon>
        <taxon>Neoptera</taxon>
        <taxon>Endopterygota</taxon>
        <taxon>Coleoptera</taxon>
        <taxon>Polyphaga</taxon>
        <taxon>Cucujiformia</taxon>
        <taxon>Chrysomeloidea</taxon>
        <taxon>Chrysomelidae</taxon>
        <taxon>Bruchinae</taxon>
        <taxon>Bruchini</taxon>
        <taxon>Callosobruchus</taxon>
    </lineage>
</organism>
<dbReference type="AlphaFoldDB" id="A0A653BEV0"/>